<dbReference type="RefSeq" id="XP_007334867.1">
    <property type="nucleotide sequence ID" value="XM_007334805.1"/>
</dbReference>
<dbReference type="InParanoid" id="K5WGU4"/>
<reference evidence="3" key="1">
    <citation type="journal article" date="2012" name="Proc. Natl. Acad. Sci. U.S.A.">
        <title>Genome sequence of the button mushroom Agaricus bisporus reveals mechanisms governing adaptation to a humic-rich ecological niche.</title>
        <authorList>
            <person name="Morin E."/>
            <person name="Kohler A."/>
            <person name="Baker A.R."/>
            <person name="Foulongne-Oriol M."/>
            <person name="Lombard V."/>
            <person name="Nagy L.G."/>
            <person name="Ohm R.A."/>
            <person name="Patyshakuliyeva A."/>
            <person name="Brun A."/>
            <person name="Aerts A.L."/>
            <person name="Bailey A.M."/>
            <person name="Billette C."/>
            <person name="Coutinho P.M."/>
            <person name="Deakin G."/>
            <person name="Doddapaneni H."/>
            <person name="Floudas D."/>
            <person name="Grimwood J."/>
            <person name="Hilden K."/>
            <person name="Kuees U."/>
            <person name="LaButti K.M."/>
            <person name="Lapidus A."/>
            <person name="Lindquist E.A."/>
            <person name="Lucas S.M."/>
            <person name="Murat C."/>
            <person name="Riley R.W."/>
            <person name="Salamov A.A."/>
            <person name="Schmutz J."/>
            <person name="Subramanian V."/>
            <person name="Woesten H.A.B."/>
            <person name="Xu J."/>
            <person name="Eastwood D.C."/>
            <person name="Foster G.D."/>
            <person name="Sonnenberg A.S."/>
            <person name="Cullen D."/>
            <person name="de Vries R.P."/>
            <person name="Lundell T."/>
            <person name="Hibbett D.S."/>
            <person name="Henrissat B."/>
            <person name="Burton K.S."/>
            <person name="Kerrigan R.W."/>
            <person name="Challen M.P."/>
            <person name="Grigoriev I.V."/>
            <person name="Martin F."/>
        </authorList>
    </citation>
    <scope>NUCLEOTIDE SEQUENCE [LARGE SCALE GENOMIC DNA]</scope>
    <source>
        <strain evidence="3">JB137-S8 / ATCC MYA-4627 / FGSC 10392</strain>
    </source>
</reference>
<dbReference type="AlphaFoldDB" id="K5WGU4"/>
<name>K5WGU4_AGABU</name>
<sequence length="61" mass="7306">IKTGQQLRRLFATLLLFCAPSEPHTLWTQFREHICDDLRPRITQLLQRTPTEDEIYDFGLY</sequence>
<dbReference type="HOGENOM" id="CLU_196976_0_0_1"/>
<evidence type="ECO:0000313" key="2">
    <source>
        <dbReference type="EMBL" id="EKM74496.1"/>
    </source>
</evidence>
<gene>
    <name evidence="2" type="ORF">AGABI1DRAFT_16801</name>
</gene>
<feature type="non-terminal residue" evidence="2">
    <location>
        <position position="1"/>
    </location>
</feature>
<organism evidence="2 3">
    <name type="scientific">Agaricus bisporus var. burnettii (strain JB137-S8 / ATCC MYA-4627 / FGSC 10392)</name>
    <name type="common">White button mushroom</name>
    <dbReference type="NCBI Taxonomy" id="597362"/>
    <lineage>
        <taxon>Eukaryota</taxon>
        <taxon>Fungi</taxon>
        <taxon>Dikarya</taxon>
        <taxon>Basidiomycota</taxon>
        <taxon>Agaricomycotina</taxon>
        <taxon>Agaricomycetes</taxon>
        <taxon>Agaricomycetidae</taxon>
        <taxon>Agaricales</taxon>
        <taxon>Agaricineae</taxon>
        <taxon>Agaricaceae</taxon>
        <taxon>Agaricus</taxon>
    </lineage>
</organism>
<feature type="signal peptide" evidence="1">
    <location>
        <begin position="1"/>
        <end position="23"/>
    </location>
</feature>
<evidence type="ECO:0000313" key="3">
    <source>
        <dbReference type="Proteomes" id="UP000008493"/>
    </source>
</evidence>
<accession>K5WGU4</accession>
<evidence type="ECO:0000256" key="1">
    <source>
        <dbReference type="SAM" id="SignalP"/>
    </source>
</evidence>
<keyword evidence="1" id="KW-0732">Signal</keyword>
<dbReference type="Proteomes" id="UP000008493">
    <property type="component" value="Unassembled WGS sequence"/>
</dbReference>
<protein>
    <submittedName>
        <fullName evidence="2">Uncharacterized protein</fullName>
    </submittedName>
</protein>
<feature type="non-terminal residue" evidence="2">
    <location>
        <position position="61"/>
    </location>
</feature>
<dbReference type="KEGG" id="abp:AGABI1DRAFT16801"/>
<feature type="chain" id="PRO_5003890697" evidence="1">
    <location>
        <begin position="24"/>
        <end position="61"/>
    </location>
</feature>
<dbReference type="eggNOG" id="ENOG502RBPT">
    <property type="taxonomic scope" value="Eukaryota"/>
</dbReference>
<dbReference type="OrthoDB" id="1728974at2759"/>
<proteinExistence type="predicted"/>
<dbReference type="STRING" id="597362.K5WGU4"/>
<dbReference type="EMBL" id="JH971450">
    <property type="protein sequence ID" value="EKM74496.1"/>
    <property type="molecule type" value="Genomic_DNA"/>
</dbReference>
<dbReference type="GeneID" id="18828716"/>
<dbReference type="OMA" id="ILTTCEP"/>
<keyword evidence="3" id="KW-1185">Reference proteome</keyword>